<sequence length="265" mass="27728">MQDSPLLRQDSGGIATLTLNAPGSLNALSNAMLAALSGQLAALAADRSIRVVILRAEGRAFCAGHDLREMQAARAAPDQGKRAFADLFATCAQVMRAITALPQPVIAQVHGIAAAAGCQLVASCDMVVASDQARFGVNGVNIGLFCSTPMVALTRKVPPAIAFEMLTTGAFLDAARAAQVGLVNLVTPPETLGAQTRALAETVAGKLDAAVKIGKRAFYDQIGLPLEAAYAQTGEAMVENMLWRDTDEGIRAFLEKRPPDWADKG</sequence>
<name>A0A6B3RU49_9RHOB</name>
<evidence type="ECO:0000256" key="6">
    <source>
        <dbReference type="ARBA" id="ARBA00040545"/>
    </source>
</evidence>
<dbReference type="Pfam" id="PF00378">
    <property type="entry name" value="ECH_1"/>
    <property type="match status" value="1"/>
</dbReference>
<accession>A0A6B3RU49</accession>
<dbReference type="Gene3D" id="3.90.226.10">
    <property type="entry name" value="2-enoyl-CoA Hydratase, Chain A, domain 1"/>
    <property type="match status" value="1"/>
</dbReference>
<reference evidence="7 8" key="1">
    <citation type="submission" date="2020-02" db="EMBL/GenBank/DDBJ databases">
        <title>Rhodobacter algicola sp. nov., isolated from microalga culture.</title>
        <authorList>
            <person name="Park C.-Y."/>
        </authorList>
    </citation>
    <scope>NUCLEOTIDE SEQUENCE [LARGE SCALE GENOMIC DNA]</scope>
    <source>
        <strain evidence="7 8">ETT8</strain>
    </source>
</reference>
<dbReference type="InterPro" id="IPR001753">
    <property type="entry name" value="Enoyl-CoA_hydra/iso"/>
</dbReference>
<dbReference type="InterPro" id="IPR029045">
    <property type="entry name" value="ClpP/crotonase-like_dom_sf"/>
</dbReference>
<dbReference type="NCBIfam" id="NF006008">
    <property type="entry name" value="PRK08139.1"/>
    <property type="match status" value="1"/>
</dbReference>
<evidence type="ECO:0000313" key="7">
    <source>
        <dbReference type="EMBL" id="NEX48318.1"/>
    </source>
</evidence>
<comment type="similarity">
    <text evidence="1">Belongs to the enoyl-CoA hydratase/isomerase family.</text>
</comment>
<evidence type="ECO:0000256" key="1">
    <source>
        <dbReference type="ARBA" id="ARBA00005254"/>
    </source>
</evidence>
<keyword evidence="2" id="KW-0276">Fatty acid metabolism</keyword>
<dbReference type="EMBL" id="JAAIKE010000010">
    <property type="protein sequence ID" value="NEX48318.1"/>
    <property type="molecule type" value="Genomic_DNA"/>
</dbReference>
<dbReference type="PANTHER" id="PTHR43602">
    <property type="match status" value="1"/>
</dbReference>
<dbReference type="Proteomes" id="UP000481421">
    <property type="component" value="Unassembled WGS sequence"/>
</dbReference>
<protein>
    <recommendedName>
        <fullName evidence="6">Enoyl-CoA hydratase domain-containing protein 3, mitochondrial</fullName>
    </recommendedName>
</protein>
<evidence type="ECO:0000256" key="5">
    <source>
        <dbReference type="ARBA" id="ARBA00037410"/>
    </source>
</evidence>
<dbReference type="GO" id="GO:0006631">
    <property type="term" value="P:fatty acid metabolic process"/>
    <property type="evidence" value="ECO:0007669"/>
    <property type="project" value="UniProtKB-KW"/>
</dbReference>
<evidence type="ECO:0000256" key="2">
    <source>
        <dbReference type="ARBA" id="ARBA00022832"/>
    </source>
</evidence>
<keyword evidence="4" id="KW-0443">Lipid metabolism</keyword>
<keyword evidence="7" id="KW-0456">Lyase</keyword>
<keyword evidence="3" id="KW-0809">Transit peptide</keyword>
<dbReference type="SUPFAM" id="SSF52096">
    <property type="entry name" value="ClpP/crotonase"/>
    <property type="match status" value="1"/>
</dbReference>
<dbReference type="RefSeq" id="WP_164614893.1">
    <property type="nucleotide sequence ID" value="NZ_JAAIKE010000010.1"/>
</dbReference>
<dbReference type="AlphaFoldDB" id="A0A6B3RU49"/>
<dbReference type="Gene3D" id="1.10.12.10">
    <property type="entry name" value="Lyase 2-enoyl-coa Hydratase, Chain A, domain 2"/>
    <property type="match status" value="1"/>
</dbReference>
<dbReference type="CDD" id="cd06558">
    <property type="entry name" value="crotonase-like"/>
    <property type="match status" value="1"/>
</dbReference>
<evidence type="ECO:0000256" key="4">
    <source>
        <dbReference type="ARBA" id="ARBA00023098"/>
    </source>
</evidence>
<keyword evidence="8" id="KW-1185">Reference proteome</keyword>
<gene>
    <name evidence="7" type="ORF">G3572_19095</name>
</gene>
<comment type="caution">
    <text evidence="7">The sequence shown here is derived from an EMBL/GenBank/DDBJ whole genome shotgun (WGS) entry which is preliminary data.</text>
</comment>
<evidence type="ECO:0000256" key="3">
    <source>
        <dbReference type="ARBA" id="ARBA00022946"/>
    </source>
</evidence>
<dbReference type="InterPro" id="IPR014748">
    <property type="entry name" value="Enoyl-CoA_hydra_C"/>
</dbReference>
<comment type="function">
    <text evidence="5">May play a role in fatty acid biosynthesis and insulin sensitivity.</text>
</comment>
<dbReference type="InterPro" id="IPR052377">
    <property type="entry name" value="Mitochondrial_ECH-domain"/>
</dbReference>
<organism evidence="7 8">
    <name type="scientific">Pseudotabrizicola algicola</name>
    <dbReference type="NCBI Taxonomy" id="2709381"/>
    <lineage>
        <taxon>Bacteria</taxon>
        <taxon>Pseudomonadati</taxon>
        <taxon>Pseudomonadota</taxon>
        <taxon>Alphaproteobacteria</taxon>
        <taxon>Rhodobacterales</taxon>
        <taxon>Paracoccaceae</taxon>
        <taxon>Pseudotabrizicola</taxon>
    </lineage>
</organism>
<evidence type="ECO:0000313" key="8">
    <source>
        <dbReference type="Proteomes" id="UP000481421"/>
    </source>
</evidence>
<dbReference type="PANTHER" id="PTHR43602:SF1">
    <property type="entry name" value="ENOYL-COA HYDRATASE DOMAIN-CONTAINING PROTEIN 3, MITOCHONDRIAL"/>
    <property type="match status" value="1"/>
</dbReference>
<dbReference type="GO" id="GO:0016836">
    <property type="term" value="F:hydro-lyase activity"/>
    <property type="evidence" value="ECO:0007669"/>
    <property type="project" value="TreeGrafter"/>
</dbReference>
<proteinExistence type="inferred from homology"/>